<dbReference type="Proteomes" id="UP001163046">
    <property type="component" value="Unassembled WGS sequence"/>
</dbReference>
<protein>
    <recommendedName>
        <fullName evidence="11">Uridylate-specific endoribonuclease</fullName>
        <ecNumber evidence="11">4.6.1.-</ecNumber>
    </recommendedName>
</protein>
<dbReference type="GO" id="GO:0016787">
    <property type="term" value="F:hydrolase activity"/>
    <property type="evidence" value="ECO:0007669"/>
    <property type="project" value="UniProtKB-KW"/>
</dbReference>
<dbReference type="GO" id="GO:0003723">
    <property type="term" value="F:RNA binding"/>
    <property type="evidence" value="ECO:0007669"/>
    <property type="project" value="UniProtKB-UniRule"/>
</dbReference>
<keyword evidence="5 11" id="KW-0479">Metal-binding</keyword>
<evidence type="ECO:0000256" key="7">
    <source>
        <dbReference type="ARBA" id="ARBA00022801"/>
    </source>
</evidence>
<keyword evidence="10" id="KW-0456">Lyase</keyword>
<keyword evidence="14" id="KW-1185">Reference proteome</keyword>
<comment type="similarity">
    <text evidence="2 11">Belongs to the ENDOU family.</text>
</comment>
<evidence type="ECO:0000256" key="1">
    <source>
        <dbReference type="ARBA" id="ARBA00001936"/>
    </source>
</evidence>
<dbReference type="Pfam" id="PF09412">
    <property type="entry name" value="XendoU"/>
    <property type="match status" value="1"/>
</dbReference>
<name>A0A9X0CSG7_9CNID</name>
<dbReference type="GO" id="GO:0016829">
    <property type="term" value="F:lyase activity"/>
    <property type="evidence" value="ECO:0007669"/>
    <property type="project" value="UniProtKB-KW"/>
</dbReference>
<evidence type="ECO:0000256" key="3">
    <source>
        <dbReference type="ARBA" id="ARBA00011245"/>
    </source>
</evidence>
<sequence length="263" mass="30374">MWDADSNRLKPGVDYRIDPQGKTRFHSRSDQARDPLFEFVDTQVFQRPTFKRFIALLDNYASETGEGEVVTDQEVKENQVFIDVIMETEPMKIAHQYLASKGLSPADRAQFKFQLYGLWFKLYRRTRGVREMDSSGFEHVFVGETRNKAEVIGFHNWIQFYLQEKAGAVDYKGFFPSRRKRHESSAEVSMNQLVTIQFNWKGDVKPIGSSFIGTSPEFEMALYTVCFLAGEGKDVNVELDDYDVIVKVHHMGKYLGSCYPQCP</sequence>
<organism evidence="13 14">
    <name type="scientific">Desmophyllum pertusum</name>
    <dbReference type="NCBI Taxonomy" id="174260"/>
    <lineage>
        <taxon>Eukaryota</taxon>
        <taxon>Metazoa</taxon>
        <taxon>Cnidaria</taxon>
        <taxon>Anthozoa</taxon>
        <taxon>Hexacorallia</taxon>
        <taxon>Scleractinia</taxon>
        <taxon>Caryophylliina</taxon>
        <taxon>Caryophylliidae</taxon>
        <taxon>Desmophyllum</taxon>
    </lineage>
</organism>
<comment type="subunit">
    <text evidence="3 11">Monomer.</text>
</comment>
<keyword evidence="9 11" id="KW-0464">Manganese</keyword>
<dbReference type="InterPro" id="IPR018998">
    <property type="entry name" value="EndoU_C"/>
</dbReference>
<dbReference type="SUPFAM" id="SSF142877">
    <property type="entry name" value="EndoU-like"/>
    <property type="match status" value="1"/>
</dbReference>
<reference evidence="13" key="1">
    <citation type="submission" date="2023-01" db="EMBL/GenBank/DDBJ databases">
        <title>Genome assembly of the deep-sea coral Lophelia pertusa.</title>
        <authorList>
            <person name="Herrera S."/>
            <person name="Cordes E."/>
        </authorList>
    </citation>
    <scope>NUCLEOTIDE SEQUENCE</scope>
    <source>
        <strain evidence="13">USNM1676648</strain>
        <tissue evidence="13">Polyp</tissue>
    </source>
</reference>
<evidence type="ECO:0000256" key="5">
    <source>
        <dbReference type="ARBA" id="ARBA00022723"/>
    </source>
</evidence>
<evidence type="ECO:0000256" key="6">
    <source>
        <dbReference type="ARBA" id="ARBA00022759"/>
    </source>
</evidence>
<comment type="cofactor">
    <cofactor evidence="1 11">
        <name>Mn(2+)</name>
        <dbReference type="ChEBI" id="CHEBI:29035"/>
    </cofactor>
</comment>
<evidence type="ECO:0000256" key="4">
    <source>
        <dbReference type="ARBA" id="ARBA00022722"/>
    </source>
</evidence>
<keyword evidence="8 11" id="KW-0694">RNA-binding</keyword>
<keyword evidence="4 11" id="KW-0540">Nuclease</keyword>
<dbReference type="AlphaFoldDB" id="A0A9X0CSG7"/>
<dbReference type="OrthoDB" id="430326at2759"/>
<comment type="caution">
    <text evidence="13">The sequence shown here is derived from an EMBL/GenBank/DDBJ whole genome shotgun (WGS) entry which is preliminary data.</text>
</comment>
<evidence type="ECO:0000256" key="11">
    <source>
        <dbReference type="RuleBase" id="RU367085"/>
    </source>
</evidence>
<keyword evidence="6 11" id="KW-0255">Endonuclease</keyword>
<evidence type="ECO:0000313" key="14">
    <source>
        <dbReference type="Proteomes" id="UP001163046"/>
    </source>
</evidence>
<dbReference type="PANTHER" id="PTHR12439:SF11">
    <property type="entry name" value="URIDYLATE-SPECIFIC ENDORIBONUCLEASE"/>
    <property type="match status" value="1"/>
</dbReference>
<evidence type="ECO:0000256" key="10">
    <source>
        <dbReference type="ARBA" id="ARBA00023239"/>
    </source>
</evidence>
<dbReference type="GO" id="GO:0046872">
    <property type="term" value="F:metal ion binding"/>
    <property type="evidence" value="ECO:0007669"/>
    <property type="project" value="UniProtKB-UniRule"/>
</dbReference>
<dbReference type="GO" id="GO:0004521">
    <property type="term" value="F:RNA endonuclease activity"/>
    <property type="evidence" value="ECO:0007669"/>
    <property type="project" value="UniProtKB-UniRule"/>
</dbReference>
<evidence type="ECO:0000256" key="2">
    <source>
        <dbReference type="ARBA" id="ARBA00010168"/>
    </source>
</evidence>
<evidence type="ECO:0000313" key="13">
    <source>
        <dbReference type="EMBL" id="KAJ7373841.1"/>
    </source>
</evidence>
<comment type="catalytic activity">
    <reaction evidence="11">
        <text>ribonucleotidyl-uridine-RNA = a 5'-end dephospho-uridine-RNA + a 3'-end 2',3'-cyclophospho-ribonucleotide-RNA</text>
        <dbReference type="Rhea" id="RHEA:67792"/>
        <dbReference type="Rhea" id="RHEA-COMP:10464"/>
        <dbReference type="Rhea" id="RHEA-COMP:17354"/>
        <dbReference type="Rhea" id="RHEA-COMP:17356"/>
        <dbReference type="ChEBI" id="CHEBI:83064"/>
        <dbReference type="ChEBI" id="CHEBI:173117"/>
        <dbReference type="ChEBI" id="CHEBI:173224"/>
    </reaction>
</comment>
<feature type="domain" description="EndoU" evidence="12">
    <location>
        <begin position="1"/>
        <end position="263"/>
    </location>
</feature>
<dbReference type="EC" id="4.6.1.-" evidence="11"/>
<dbReference type="PANTHER" id="PTHR12439">
    <property type="entry name" value="PLACENTAL PROTEIN 11-RELATED"/>
    <property type="match status" value="1"/>
</dbReference>
<gene>
    <name evidence="13" type="ORF">OS493_009163</name>
</gene>
<dbReference type="PROSITE" id="PS51959">
    <property type="entry name" value="ENDOU"/>
    <property type="match status" value="1"/>
</dbReference>
<evidence type="ECO:0000256" key="8">
    <source>
        <dbReference type="ARBA" id="ARBA00022884"/>
    </source>
</evidence>
<proteinExistence type="inferred from homology"/>
<dbReference type="InterPro" id="IPR039787">
    <property type="entry name" value="ENDOU"/>
</dbReference>
<keyword evidence="7 11" id="KW-0378">Hydrolase</keyword>
<dbReference type="InterPro" id="IPR037227">
    <property type="entry name" value="EndoU-like"/>
</dbReference>
<evidence type="ECO:0000256" key="9">
    <source>
        <dbReference type="ARBA" id="ARBA00023211"/>
    </source>
</evidence>
<evidence type="ECO:0000259" key="12">
    <source>
        <dbReference type="PROSITE" id="PS51959"/>
    </source>
</evidence>
<dbReference type="CDD" id="cd21159">
    <property type="entry name" value="XendoU"/>
    <property type="match status" value="1"/>
</dbReference>
<accession>A0A9X0CSG7</accession>
<dbReference type="EMBL" id="MU826829">
    <property type="protein sequence ID" value="KAJ7373841.1"/>
    <property type="molecule type" value="Genomic_DNA"/>
</dbReference>